<dbReference type="Proteomes" id="UP001596408">
    <property type="component" value="Unassembled WGS sequence"/>
</dbReference>
<dbReference type="RefSeq" id="WP_379693091.1">
    <property type="nucleotide sequence ID" value="NZ_JBHSXH010000009.1"/>
</dbReference>
<feature type="domain" description="Transcription regulator TrmB N-terminal" evidence="2">
    <location>
        <begin position="11"/>
        <end position="77"/>
    </location>
</feature>
<gene>
    <name evidence="3" type="ORF">ACFQEV_04815</name>
</gene>
<dbReference type="PANTHER" id="PTHR34293">
    <property type="entry name" value="HTH-TYPE TRANSCRIPTIONAL REGULATOR TRMBL2"/>
    <property type="match status" value="1"/>
</dbReference>
<keyword evidence="4" id="KW-1185">Reference proteome</keyword>
<feature type="coiled-coil region" evidence="1">
    <location>
        <begin position="81"/>
        <end position="112"/>
    </location>
</feature>
<name>A0ABD5TV01_9EURY</name>
<evidence type="ECO:0000313" key="3">
    <source>
        <dbReference type="EMBL" id="MFC6824319.1"/>
    </source>
</evidence>
<dbReference type="EMBL" id="JBHSXH010000009">
    <property type="protein sequence ID" value="MFC6824319.1"/>
    <property type="molecule type" value="Genomic_DNA"/>
</dbReference>
<dbReference type="AlphaFoldDB" id="A0ABD5TV01"/>
<dbReference type="SUPFAM" id="SSF46785">
    <property type="entry name" value="Winged helix' DNA-binding domain"/>
    <property type="match status" value="1"/>
</dbReference>
<keyword evidence="1" id="KW-0175">Coiled coil</keyword>
<evidence type="ECO:0000313" key="4">
    <source>
        <dbReference type="Proteomes" id="UP001596408"/>
    </source>
</evidence>
<protein>
    <submittedName>
        <fullName evidence="3">TrmB family transcriptional regulator</fullName>
    </submittedName>
</protein>
<dbReference type="InterPro" id="IPR036388">
    <property type="entry name" value="WH-like_DNA-bd_sf"/>
</dbReference>
<dbReference type="Pfam" id="PF01978">
    <property type="entry name" value="TrmB"/>
    <property type="match status" value="1"/>
</dbReference>
<accession>A0ABD5TV01</accession>
<evidence type="ECO:0000259" key="2">
    <source>
        <dbReference type="Pfam" id="PF01978"/>
    </source>
</evidence>
<dbReference type="InterPro" id="IPR002831">
    <property type="entry name" value="Tscrpt_reg_TrmB_N"/>
</dbReference>
<dbReference type="InterPro" id="IPR036390">
    <property type="entry name" value="WH_DNA-bd_sf"/>
</dbReference>
<organism evidence="3 4">
    <name type="scientific">Halopelagius fulvigenes</name>
    <dbReference type="NCBI Taxonomy" id="1198324"/>
    <lineage>
        <taxon>Archaea</taxon>
        <taxon>Methanobacteriati</taxon>
        <taxon>Methanobacteriota</taxon>
        <taxon>Stenosarchaea group</taxon>
        <taxon>Halobacteria</taxon>
        <taxon>Halobacteriales</taxon>
        <taxon>Haloferacaceae</taxon>
    </lineage>
</organism>
<proteinExistence type="predicted"/>
<evidence type="ECO:0000256" key="1">
    <source>
        <dbReference type="SAM" id="Coils"/>
    </source>
</evidence>
<dbReference type="InterPro" id="IPR051797">
    <property type="entry name" value="TrmB-like"/>
</dbReference>
<reference evidence="3 4" key="1">
    <citation type="journal article" date="2019" name="Int. J. Syst. Evol. Microbiol.">
        <title>The Global Catalogue of Microorganisms (GCM) 10K type strain sequencing project: providing services to taxonomists for standard genome sequencing and annotation.</title>
        <authorList>
            <consortium name="The Broad Institute Genomics Platform"/>
            <consortium name="The Broad Institute Genome Sequencing Center for Infectious Disease"/>
            <person name="Wu L."/>
            <person name="Ma J."/>
        </authorList>
    </citation>
    <scope>NUCLEOTIDE SEQUENCE [LARGE SCALE GENOMIC DNA]</scope>
    <source>
        <strain evidence="3 4">YIM 94188</strain>
    </source>
</reference>
<sequence length="265" mass="29330">MVSTAEITESLTELGLTEYEARCYVALTQLSRGTAKEVSQVSGVPQSRVYDVTERLYQQGLIDVQESEPRTFRAMPPPVALKRLRREYNEYLEKASEQLEELQSRETDDEGVWKIATEEDVVLRAQMHVEDASEEVYLLVTEESLLEDELLDALDAACRRGVSVFVEVPDESVSEQLRATVPEADVRVSPSPFTTGDPGGQEPGRLLLVDRTTVLLSEVSEGLVPQASDESGMWGRSAGHGLTAWLRPLLVARLETVGFDVESAS</sequence>
<dbReference type="PANTHER" id="PTHR34293:SF1">
    <property type="entry name" value="HTH-TYPE TRANSCRIPTIONAL REGULATOR TRMBL2"/>
    <property type="match status" value="1"/>
</dbReference>
<dbReference type="Gene3D" id="1.10.10.10">
    <property type="entry name" value="Winged helix-like DNA-binding domain superfamily/Winged helix DNA-binding domain"/>
    <property type="match status" value="1"/>
</dbReference>
<comment type="caution">
    <text evidence="3">The sequence shown here is derived from an EMBL/GenBank/DDBJ whole genome shotgun (WGS) entry which is preliminary data.</text>
</comment>